<dbReference type="Proteomes" id="UP000265520">
    <property type="component" value="Unassembled WGS sequence"/>
</dbReference>
<proteinExistence type="predicted"/>
<protein>
    <submittedName>
        <fullName evidence="2">Uncharacterized protein</fullName>
    </submittedName>
</protein>
<name>A0A392PT82_9FABA</name>
<comment type="caution">
    <text evidence="2">The sequence shown here is derived from an EMBL/GenBank/DDBJ whole genome shotgun (WGS) entry which is preliminary data.</text>
</comment>
<evidence type="ECO:0000256" key="1">
    <source>
        <dbReference type="SAM" id="MobiDB-lite"/>
    </source>
</evidence>
<feature type="compositionally biased region" description="Basic and acidic residues" evidence="1">
    <location>
        <begin position="120"/>
        <end position="133"/>
    </location>
</feature>
<dbReference type="EMBL" id="LXQA010095869">
    <property type="protein sequence ID" value="MCI15301.1"/>
    <property type="molecule type" value="Genomic_DNA"/>
</dbReference>
<reference evidence="2 3" key="1">
    <citation type="journal article" date="2018" name="Front. Plant Sci.">
        <title>Red Clover (Trifolium pratense) and Zigzag Clover (T. medium) - A Picture of Genomic Similarities and Differences.</title>
        <authorList>
            <person name="Dluhosova J."/>
            <person name="Istvanek J."/>
            <person name="Nedelnik J."/>
            <person name="Repkova J."/>
        </authorList>
    </citation>
    <scope>NUCLEOTIDE SEQUENCE [LARGE SCALE GENOMIC DNA]</scope>
    <source>
        <strain evidence="3">cv. 10/8</strain>
        <tissue evidence="2">Leaf</tissue>
    </source>
</reference>
<feature type="region of interest" description="Disordered" evidence="1">
    <location>
        <begin position="1"/>
        <end position="149"/>
    </location>
</feature>
<dbReference type="AlphaFoldDB" id="A0A392PT82"/>
<feature type="compositionally biased region" description="Basic and acidic residues" evidence="1">
    <location>
        <begin position="8"/>
        <end position="17"/>
    </location>
</feature>
<sequence length="149" mass="16736">MDSGSLKKSSEQLDRKFPATTTVTTSIKKNHTSVIEVIEENHDEPNNKDNSMLKLNKASQGNKKDFNVCIESGKSEKRKSPNTKVERQCAHSVDLRPPSKPPNVEVDPSGFDQPTKVRSRREPPAKPLDRSVALDRGGYVRADVERRRI</sequence>
<organism evidence="2 3">
    <name type="scientific">Trifolium medium</name>
    <dbReference type="NCBI Taxonomy" id="97028"/>
    <lineage>
        <taxon>Eukaryota</taxon>
        <taxon>Viridiplantae</taxon>
        <taxon>Streptophyta</taxon>
        <taxon>Embryophyta</taxon>
        <taxon>Tracheophyta</taxon>
        <taxon>Spermatophyta</taxon>
        <taxon>Magnoliopsida</taxon>
        <taxon>eudicotyledons</taxon>
        <taxon>Gunneridae</taxon>
        <taxon>Pentapetalae</taxon>
        <taxon>rosids</taxon>
        <taxon>fabids</taxon>
        <taxon>Fabales</taxon>
        <taxon>Fabaceae</taxon>
        <taxon>Papilionoideae</taxon>
        <taxon>50 kb inversion clade</taxon>
        <taxon>NPAAA clade</taxon>
        <taxon>Hologalegina</taxon>
        <taxon>IRL clade</taxon>
        <taxon>Trifolieae</taxon>
        <taxon>Trifolium</taxon>
    </lineage>
</organism>
<accession>A0A392PT82</accession>
<evidence type="ECO:0000313" key="3">
    <source>
        <dbReference type="Proteomes" id="UP000265520"/>
    </source>
</evidence>
<feature type="compositionally biased region" description="Basic and acidic residues" evidence="1">
    <location>
        <begin position="73"/>
        <end position="89"/>
    </location>
</feature>
<keyword evidence="3" id="KW-1185">Reference proteome</keyword>
<evidence type="ECO:0000313" key="2">
    <source>
        <dbReference type="EMBL" id="MCI15301.1"/>
    </source>
</evidence>